<dbReference type="InterPro" id="IPR012074">
    <property type="entry name" value="GAF_ANTAR"/>
</dbReference>
<evidence type="ECO:0000256" key="2">
    <source>
        <dbReference type="ARBA" id="ARBA00022777"/>
    </source>
</evidence>
<dbReference type="Pfam" id="PF13185">
    <property type="entry name" value="GAF_2"/>
    <property type="match status" value="1"/>
</dbReference>
<dbReference type="RefSeq" id="WP_116415904.1">
    <property type="nucleotide sequence ID" value="NZ_NBWZ01000001.1"/>
</dbReference>
<sequence>MTDASREGLLASTFVSLADSLVVGYDVVDLLQNLVDTCATVLDAAAAGLLLADEDDVLEVVAATSERSRLLEILQLRAGLGPCVTCYETGKVVSIPDIREMRTEWNVFREGALEQGFLSVHAVPLRLRGFTMGALNLFRESTGPLNHEDAAAAQALADMATIGIVHERTLRQSEVAREQLQRALDSRVVIEQAKGVIAQSRSIDMNEAFTRLRTHARTRGLPLSQVAAQVVNRDIIL</sequence>
<gene>
    <name evidence="6" type="ORF">B7R54_15945</name>
</gene>
<reference evidence="6 7" key="1">
    <citation type="submission" date="2017-04" db="EMBL/GenBank/DDBJ databases">
        <title>Comparative genome analysis of Subtercola boreus.</title>
        <authorList>
            <person name="Cho Y.-J."/>
            <person name="Cho A."/>
            <person name="Kim O.-S."/>
            <person name="Lee J.-I."/>
        </authorList>
    </citation>
    <scope>NUCLEOTIDE SEQUENCE [LARGE SCALE GENOMIC DNA]</scope>
    <source>
        <strain evidence="6 7">K300</strain>
    </source>
</reference>
<keyword evidence="1" id="KW-0808">Transferase</keyword>
<evidence type="ECO:0000256" key="3">
    <source>
        <dbReference type="ARBA" id="ARBA00023015"/>
    </source>
</evidence>
<dbReference type="SMART" id="SM01012">
    <property type="entry name" value="ANTAR"/>
    <property type="match status" value="1"/>
</dbReference>
<keyword evidence="7" id="KW-1185">Reference proteome</keyword>
<dbReference type="InterPro" id="IPR005561">
    <property type="entry name" value="ANTAR"/>
</dbReference>
<dbReference type="InterPro" id="IPR003018">
    <property type="entry name" value="GAF"/>
</dbReference>
<name>A0A3E0VM65_9MICO</name>
<keyword evidence="2" id="KW-0418">Kinase</keyword>
<dbReference type="PIRSF" id="PIRSF036625">
    <property type="entry name" value="GAF_ANTAR"/>
    <property type="match status" value="1"/>
</dbReference>
<dbReference type="AlphaFoldDB" id="A0A3E0VM65"/>
<dbReference type="Gene3D" id="1.10.10.10">
    <property type="entry name" value="Winged helix-like DNA-binding domain superfamily/Winged helix DNA-binding domain"/>
    <property type="match status" value="1"/>
</dbReference>
<evidence type="ECO:0000256" key="4">
    <source>
        <dbReference type="ARBA" id="ARBA00023163"/>
    </source>
</evidence>
<proteinExistence type="predicted"/>
<dbReference type="SUPFAM" id="SSF55781">
    <property type="entry name" value="GAF domain-like"/>
    <property type="match status" value="1"/>
</dbReference>
<dbReference type="Proteomes" id="UP000256486">
    <property type="component" value="Unassembled WGS sequence"/>
</dbReference>
<dbReference type="PROSITE" id="PS50921">
    <property type="entry name" value="ANTAR"/>
    <property type="match status" value="1"/>
</dbReference>
<dbReference type="InterPro" id="IPR036388">
    <property type="entry name" value="WH-like_DNA-bd_sf"/>
</dbReference>
<dbReference type="EMBL" id="NBWZ01000001">
    <property type="protein sequence ID" value="RFA10530.1"/>
    <property type="molecule type" value="Genomic_DNA"/>
</dbReference>
<dbReference type="SUPFAM" id="SSF52172">
    <property type="entry name" value="CheY-like"/>
    <property type="match status" value="1"/>
</dbReference>
<dbReference type="GO" id="GO:0003723">
    <property type="term" value="F:RNA binding"/>
    <property type="evidence" value="ECO:0007669"/>
    <property type="project" value="InterPro"/>
</dbReference>
<evidence type="ECO:0000259" key="5">
    <source>
        <dbReference type="PROSITE" id="PS50921"/>
    </source>
</evidence>
<dbReference type="Pfam" id="PF03861">
    <property type="entry name" value="ANTAR"/>
    <property type="match status" value="1"/>
</dbReference>
<feature type="domain" description="ANTAR" evidence="5">
    <location>
        <begin position="170"/>
        <end position="231"/>
    </location>
</feature>
<dbReference type="InterPro" id="IPR029016">
    <property type="entry name" value="GAF-like_dom_sf"/>
</dbReference>
<dbReference type="SMART" id="SM00065">
    <property type="entry name" value="GAF"/>
    <property type="match status" value="1"/>
</dbReference>
<evidence type="ECO:0000313" key="6">
    <source>
        <dbReference type="EMBL" id="RFA10530.1"/>
    </source>
</evidence>
<evidence type="ECO:0000256" key="1">
    <source>
        <dbReference type="ARBA" id="ARBA00022679"/>
    </source>
</evidence>
<protein>
    <submittedName>
        <fullName evidence="6">Transcriptional regulator</fullName>
    </submittedName>
</protein>
<keyword evidence="3" id="KW-0805">Transcription regulation</keyword>
<dbReference type="GO" id="GO:0016301">
    <property type="term" value="F:kinase activity"/>
    <property type="evidence" value="ECO:0007669"/>
    <property type="project" value="UniProtKB-KW"/>
</dbReference>
<organism evidence="6 7">
    <name type="scientific">Subtercola boreus</name>
    <dbReference type="NCBI Taxonomy" id="120213"/>
    <lineage>
        <taxon>Bacteria</taxon>
        <taxon>Bacillati</taxon>
        <taxon>Actinomycetota</taxon>
        <taxon>Actinomycetes</taxon>
        <taxon>Micrococcales</taxon>
        <taxon>Microbacteriaceae</taxon>
        <taxon>Subtercola</taxon>
    </lineage>
</organism>
<dbReference type="InterPro" id="IPR011006">
    <property type="entry name" value="CheY-like_superfamily"/>
</dbReference>
<keyword evidence="4" id="KW-0804">Transcription</keyword>
<dbReference type="Gene3D" id="3.30.450.40">
    <property type="match status" value="1"/>
</dbReference>
<accession>A0A3E0VM65</accession>
<evidence type="ECO:0000313" key="7">
    <source>
        <dbReference type="Proteomes" id="UP000256486"/>
    </source>
</evidence>
<comment type="caution">
    <text evidence="6">The sequence shown here is derived from an EMBL/GenBank/DDBJ whole genome shotgun (WGS) entry which is preliminary data.</text>
</comment>
<dbReference type="OrthoDB" id="3683444at2"/>